<sequence>MMEKAECIKRFYFIKRTIESRKYVLESADQDTFESRAARSRFETYTINQLRRH</sequence>
<evidence type="ECO:0000313" key="1">
    <source>
        <dbReference type="EMBL" id="GAB1219365.1"/>
    </source>
</evidence>
<proteinExistence type="predicted"/>
<name>A0ABQ0D945_9EUKA</name>
<accession>A0ABQ0D945</accession>
<reference evidence="1 2" key="1">
    <citation type="journal article" date="2019" name="PLoS Negl. Trop. Dis.">
        <title>Whole genome sequencing of Entamoeba nuttalli reveals mammalian host-related molecular signatures and a novel octapeptide-repeat surface protein.</title>
        <authorList>
            <person name="Tanaka M."/>
            <person name="Makiuchi T."/>
            <person name="Komiyama T."/>
            <person name="Shiina T."/>
            <person name="Osaki K."/>
            <person name="Tachibana H."/>
        </authorList>
    </citation>
    <scope>NUCLEOTIDE SEQUENCE [LARGE SCALE GENOMIC DNA]</scope>
    <source>
        <strain evidence="1 2">P19-061405</strain>
    </source>
</reference>
<organism evidence="1 2">
    <name type="scientific">Entamoeba nuttalli</name>
    <dbReference type="NCBI Taxonomy" id="412467"/>
    <lineage>
        <taxon>Eukaryota</taxon>
        <taxon>Amoebozoa</taxon>
        <taxon>Evosea</taxon>
        <taxon>Archamoebae</taxon>
        <taxon>Mastigamoebida</taxon>
        <taxon>Entamoebidae</taxon>
        <taxon>Entamoeba</taxon>
    </lineage>
</organism>
<dbReference type="EMBL" id="BAAFRS010000021">
    <property type="protein sequence ID" value="GAB1219365.1"/>
    <property type="molecule type" value="Genomic_DNA"/>
</dbReference>
<keyword evidence="2" id="KW-1185">Reference proteome</keyword>
<protein>
    <submittedName>
        <fullName evidence="1">Uncharacterized protein</fullName>
    </submittedName>
</protein>
<comment type="caution">
    <text evidence="1">The sequence shown here is derived from an EMBL/GenBank/DDBJ whole genome shotgun (WGS) entry which is preliminary data.</text>
</comment>
<dbReference type="Proteomes" id="UP001628156">
    <property type="component" value="Unassembled WGS sequence"/>
</dbReference>
<evidence type="ECO:0000313" key="2">
    <source>
        <dbReference type="Proteomes" id="UP001628156"/>
    </source>
</evidence>
<gene>
    <name evidence="1" type="ORF">ENUP19_0021G0033</name>
</gene>